<keyword evidence="3" id="KW-1185">Reference proteome</keyword>
<feature type="region of interest" description="Disordered" evidence="1">
    <location>
        <begin position="19"/>
        <end position="40"/>
    </location>
</feature>
<evidence type="ECO:0000313" key="3">
    <source>
        <dbReference type="Proteomes" id="UP001286313"/>
    </source>
</evidence>
<evidence type="ECO:0000256" key="1">
    <source>
        <dbReference type="SAM" id="MobiDB-lite"/>
    </source>
</evidence>
<dbReference type="Proteomes" id="UP001286313">
    <property type="component" value="Unassembled WGS sequence"/>
</dbReference>
<dbReference type="AlphaFoldDB" id="A0AAE1F0F8"/>
<dbReference type="EMBL" id="JAWQEG010003738">
    <property type="protein sequence ID" value="KAK3864694.1"/>
    <property type="molecule type" value="Genomic_DNA"/>
</dbReference>
<protein>
    <submittedName>
        <fullName evidence="2">Uncharacterized protein</fullName>
    </submittedName>
</protein>
<feature type="compositionally biased region" description="Basic residues" evidence="1">
    <location>
        <begin position="390"/>
        <end position="399"/>
    </location>
</feature>
<name>A0AAE1F0F8_PETCI</name>
<accession>A0AAE1F0F8</accession>
<comment type="caution">
    <text evidence="2">The sequence shown here is derived from an EMBL/GenBank/DDBJ whole genome shotgun (WGS) entry which is preliminary data.</text>
</comment>
<gene>
    <name evidence="2" type="ORF">Pcinc_029635</name>
</gene>
<feature type="region of interest" description="Disordered" evidence="1">
    <location>
        <begin position="276"/>
        <end position="302"/>
    </location>
</feature>
<proteinExistence type="predicted"/>
<organism evidence="2 3">
    <name type="scientific">Petrolisthes cinctipes</name>
    <name type="common">Flat porcelain crab</name>
    <dbReference type="NCBI Taxonomy" id="88211"/>
    <lineage>
        <taxon>Eukaryota</taxon>
        <taxon>Metazoa</taxon>
        <taxon>Ecdysozoa</taxon>
        <taxon>Arthropoda</taxon>
        <taxon>Crustacea</taxon>
        <taxon>Multicrustacea</taxon>
        <taxon>Malacostraca</taxon>
        <taxon>Eumalacostraca</taxon>
        <taxon>Eucarida</taxon>
        <taxon>Decapoda</taxon>
        <taxon>Pleocyemata</taxon>
        <taxon>Anomura</taxon>
        <taxon>Galatheoidea</taxon>
        <taxon>Porcellanidae</taxon>
        <taxon>Petrolisthes</taxon>
    </lineage>
</organism>
<feature type="region of interest" description="Disordered" evidence="1">
    <location>
        <begin position="369"/>
        <end position="399"/>
    </location>
</feature>
<sequence length="399" mass="45483">MTATLTTVPQPSTILYLVQHSPTPPSTSQQPTTHHFPHSDNQTMTLLYIPPQATHTMGKNHKPTSLPIKTGFPNPPHHPPKEVNKPSSLPTPLRKYTKPPRYQFKEASQTHLTTTTISPALPTFHVCQSFSLIQPSASLTHFLSFTHSLTPPRLRPHSSLTQPTPLYQMLEEARYILGPVFNWGPTTNSNVDAPLAGYSWDYLSYLLLYCTISVIVPIVSLLKFIPHEELLYPKKKEDEKMEMVMPPYEMGMMVEAMQGNGMNPLYSGMDIGIDSDEDTQQGIHHGYPVPHTHDSQHHSDEHPQHSYVVQPIHDIEHSDGDLIESFFVPQRQHSDEDLHYSYPSPPSPILQRSGEIIKPSQHVHPIRISRHSRENSHQGHKFFPNYILRSRNHRRSNRK</sequence>
<feature type="compositionally biased region" description="Basic and acidic residues" evidence="1">
    <location>
        <begin position="291"/>
        <end position="302"/>
    </location>
</feature>
<feature type="region of interest" description="Disordered" evidence="1">
    <location>
        <begin position="56"/>
        <end position="91"/>
    </location>
</feature>
<evidence type="ECO:0000313" key="2">
    <source>
        <dbReference type="EMBL" id="KAK3864694.1"/>
    </source>
</evidence>
<reference evidence="2" key="1">
    <citation type="submission" date="2023-10" db="EMBL/GenBank/DDBJ databases">
        <title>Genome assemblies of two species of porcelain crab, Petrolisthes cinctipes and Petrolisthes manimaculis (Anomura: Porcellanidae).</title>
        <authorList>
            <person name="Angst P."/>
        </authorList>
    </citation>
    <scope>NUCLEOTIDE SEQUENCE</scope>
    <source>
        <strain evidence="2">PB745_01</strain>
        <tissue evidence="2">Gill</tissue>
    </source>
</reference>